<keyword evidence="2" id="KW-0812">Transmembrane</keyword>
<proteinExistence type="predicted"/>
<evidence type="ECO:0000256" key="2">
    <source>
        <dbReference type="SAM" id="Phobius"/>
    </source>
</evidence>
<gene>
    <name evidence="3" type="ORF">CEXT_445251</name>
</gene>
<feature type="region of interest" description="Disordered" evidence="1">
    <location>
        <begin position="130"/>
        <end position="164"/>
    </location>
</feature>
<feature type="transmembrane region" description="Helical" evidence="2">
    <location>
        <begin position="20"/>
        <end position="42"/>
    </location>
</feature>
<comment type="caution">
    <text evidence="3">The sequence shown here is derived from an EMBL/GenBank/DDBJ whole genome shotgun (WGS) entry which is preliminary data.</text>
</comment>
<evidence type="ECO:0000313" key="4">
    <source>
        <dbReference type="Proteomes" id="UP001054945"/>
    </source>
</evidence>
<evidence type="ECO:0000256" key="1">
    <source>
        <dbReference type="SAM" id="MobiDB-lite"/>
    </source>
</evidence>
<keyword evidence="2" id="KW-0472">Membrane</keyword>
<sequence>MSRSTSQLHTLLSQLFNKIFLPPGIQCVITSFPFTFGTVFSFSSSFRSALKSSWHSNQFFRLYFFLPPALRAVNRSVGGMDMIDDTTLQSFVTLVEKLDIYHSHFTVTVIDCGTIEYRWDFFVPVGEENHSHLPESSPPRSMQKRGPGHARGDGGQSQSCLAPVAGDRIDRRDVTAHRWLNRHSAQQSDVRVPGIPGLHFRHVGFARGKY</sequence>
<dbReference type="AlphaFoldDB" id="A0AAV4XEE1"/>
<protein>
    <submittedName>
        <fullName evidence="3">Uncharacterized protein</fullName>
    </submittedName>
</protein>
<name>A0AAV4XEE1_CAEEX</name>
<dbReference type="EMBL" id="BPLR01017649">
    <property type="protein sequence ID" value="GIY93296.1"/>
    <property type="molecule type" value="Genomic_DNA"/>
</dbReference>
<reference evidence="3 4" key="1">
    <citation type="submission" date="2021-06" db="EMBL/GenBank/DDBJ databases">
        <title>Caerostris extrusa draft genome.</title>
        <authorList>
            <person name="Kono N."/>
            <person name="Arakawa K."/>
        </authorList>
    </citation>
    <scope>NUCLEOTIDE SEQUENCE [LARGE SCALE GENOMIC DNA]</scope>
</reference>
<organism evidence="3 4">
    <name type="scientific">Caerostris extrusa</name>
    <name type="common">Bark spider</name>
    <name type="synonym">Caerostris bankana</name>
    <dbReference type="NCBI Taxonomy" id="172846"/>
    <lineage>
        <taxon>Eukaryota</taxon>
        <taxon>Metazoa</taxon>
        <taxon>Ecdysozoa</taxon>
        <taxon>Arthropoda</taxon>
        <taxon>Chelicerata</taxon>
        <taxon>Arachnida</taxon>
        <taxon>Araneae</taxon>
        <taxon>Araneomorphae</taxon>
        <taxon>Entelegynae</taxon>
        <taxon>Araneoidea</taxon>
        <taxon>Araneidae</taxon>
        <taxon>Caerostris</taxon>
    </lineage>
</organism>
<keyword evidence="4" id="KW-1185">Reference proteome</keyword>
<keyword evidence="2" id="KW-1133">Transmembrane helix</keyword>
<accession>A0AAV4XEE1</accession>
<evidence type="ECO:0000313" key="3">
    <source>
        <dbReference type="EMBL" id="GIY93296.1"/>
    </source>
</evidence>
<dbReference type="Proteomes" id="UP001054945">
    <property type="component" value="Unassembled WGS sequence"/>
</dbReference>